<dbReference type="InterPro" id="IPR049492">
    <property type="entry name" value="BD-FAE-like_dom"/>
</dbReference>
<keyword evidence="1" id="KW-0378">Hydrolase</keyword>
<protein>
    <recommendedName>
        <fullName evidence="4">BD-FAE-like domain-containing protein</fullName>
    </recommendedName>
</protein>
<dbReference type="SUPFAM" id="SSF53474">
    <property type="entry name" value="alpha/beta-Hydrolases"/>
    <property type="match status" value="1"/>
</dbReference>
<feature type="region of interest" description="Disordered" evidence="2">
    <location>
        <begin position="1"/>
        <end position="20"/>
    </location>
</feature>
<keyword evidence="3" id="KW-0812">Transmembrane</keyword>
<reference evidence="5 6" key="1">
    <citation type="submission" date="2021-01" db="EMBL/GenBank/DDBJ databases">
        <title>Whole genome shotgun sequence of Actinoplanes deccanensis NBRC 13994.</title>
        <authorList>
            <person name="Komaki H."/>
            <person name="Tamura T."/>
        </authorList>
    </citation>
    <scope>NUCLEOTIDE SEQUENCE [LARGE SCALE GENOMIC DNA]</scope>
    <source>
        <strain evidence="5 6">NBRC 13994</strain>
    </source>
</reference>
<dbReference type="InterPro" id="IPR050300">
    <property type="entry name" value="GDXG_lipolytic_enzyme"/>
</dbReference>
<evidence type="ECO:0000256" key="1">
    <source>
        <dbReference type="ARBA" id="ARBA00022801"/>
    </source>
</evidence>
<evidence type="ECO:0000256" key="3">
    <source>
        <dbReference type="SAM" id="Phobius"/>
    </source>
</evidence>
<dbReference type="PANTHER" id="PTHR48081">
    <property type="entry name" value="AB HYDROLASE SUPERFAMILY PROTEIN C4A8.06C"/>
    <property type="match status" value="1"/>
</dbReference>
<proteinExistence type="predicted"/>
<dbReference type="EMBL" id="BOMI01000209">
    <property type="protein sequence ID" value="GID80840.1"/>
    <property type="molecule type" value="Genomic_DNA"/>
</dbReference>
<evidence type="ECO:0000256" key="2">
    <source>
        <dbReference type="SAM" id="MobiDB-lite"/>
    </source>
</evidence>
<evidence type="ECO:0000313" key="5">
    <source>
        <dbReference type="EMBL" id="GID80840.1"/>
    </source>
</evidence>
<sequence length="405" mass="41798">MSTDVHAPSGSGSPPERPAGWPRRIARAAVAVVASLVAVLAAAIVAGAWFPAIPKAGIAGPVLAGQWPFHVALLALTGTALAVIARQAGLLRWGRILIVVTAVSAAAALLIAGLQIRDAVRAGAELSVAEIFTELAYPGVTPDESAVYATPAGQPLLVDAYLPEVAPGVTTPAVVLAHAGGFRTFDRSDLRGTARWLADHGVAAYAVDYRLATATTPTWDKAPQDLVCALAWVHAAAARHHVDPSRVSLGGMSAGGILALNVAYRLADRTIASPCGPTPPAPASTVGLYTGGDVSQMWHADVDGSREAATWFTGGSPADRPDRYREVSPSAHIGPGLMPTMLLVGDRDRSVTTSTVNDFGAALSRGGAEVEIHTLAFGVHAFDDAYGSVVAQTSRKLLLDFLTTP</sequence>
<dbReference type="InterPro" id="IPR029058">
    <property type="entry name" value="AB_hydrolase_fold"/>
</dbReference>
<gene>
    <name evidence="5" type="ORF">Ade02nite_94810</name>
</gene>
<keyword evidence="6" id="KW-1185">Reference proteome</keyword>
<feature type="domain" description="BD-FAE-like" evidence="4">
    <location>
        <begin position="159"/>
        <end position="359"/>
    </location>
</feature>
<dbReference type="RefSeq" id="WP_203778051.1">
    <property type="nucleotide sequence ID" value="NZ_BAAABO010000053.1"/>
</dbReference>
<feature type="transmembrane region" description="Helical" evidence="3">
    <location>
        <begin position="28"/>
        <end position="52"/>
    </location>
</feature>
<comment type="caution">
    <text evidence="5">The sequence shown here is derived from an EMBL/GenBank/DDBJ whole genome shotgun (WGS) entry which is preliminary data.</text>
</comment>
<dbReference type="Gene3D" id="3.40.50.1820">
    <property type="entry name" value="alpha/beta hydrolase"/>
    <property type="match status" value="1"/>
</dbReference>
<dbReference type="Pfam" id="PF20434">
    <property type="entry name" value="BD-FAE"/>
    <property type="match status" value="1"/>
</dbReference>
<keyword evidence="3" id="KW-0472">Membrane</keyword>
<name>A0ABQ3YLG0_9ACTN</name>
<evidence type="ECO:0000259" key="4">
    <source>
        <dbReference type="Pfam" id="PF20434"/>
    </source>
</evidence>
<organism evidence="5 6">
    <name type="scientific">Paractinoplanes deccanensis</name>
    <dbReference type="NCBI Taxonomy" id="113561"/>
    <lineage>
        <taxon>Bacteria</taxon>
        <taxon>Bacillati</taxon>
        <taxon>Actinomycetota</taxon>
        <taxon>Actinomycetes</taxon>
        <taxon>Micromonosporales</taxon>
        <taxon>Micromonosporaceae</taxon>
        <taxon>Paractinoplanes</taxon>
    </lineage>
</organism>
<feature type="transmembrane region" description="Helical" evidence="3">
    <location>
        <begin position="96"/>
        <end position="116"/>
    </location>
</feature>
<evidence type="ECO:0000313" key="6">
    <source>
        <dbReference type="Proteomes" id="UP000609879"/>
    </source>
</evidence>
<feature type="transmembrane region" description="Helical" evidence="3">
    <location>
        <begin position="64"/>
        <end position="84"/>
    </location>
</feature>
<accession>A0ABQ3YLG0</accession>
<keyword evidence="3" id="KW-1133">Transmembrane helix</keyword>
<dbReference type="Proteomes" id="UP000609879">
    <property type="component" value="Unassembled WGS sequence"/>
</dbReference>